<dbReference type="AlphaFoldDB" id="A0A8C6YFW1"/>
<reference evidence="2" key="2">
    <citation type="submission" date="2025-09" db="UniProtKB">
        <authorList>
            <consortium name="Ensembl"/>
        </authorList>
    </citation>
    <scope>IDENTIFICATION</scope>
</reference>
<keyword evidence="1" id="KW-0472">Membrane</keyword>
<evidence type="ECO:0000313" key="3">
    <source>
        <dbReference type="Proteomes" id="UP000694559"/>
    </source>
</evidence>
<dbReference type="Ensembl" id="ENSNNAT00000029538.1">
    <property type="protein sequence ID" value="ENSNNAP00000028189.1"/>
    <property type="gene ID" value="ENSNNAG00000018178.1"/>
</dbReference>
<dbReference type="Proteomes" id="UP000694559">
    <property type="component" value="Unplaced"/>
</dbReference>
<accession>A0A8C6YFW1</accession>
<keyword evidence="3" id="KW-1185">Reference proteome</keyword>
<protein>
    <submittedName>
        <fullName evidence="2">Uncharacterized protein</fullName>
    </submittedName>
</protein>
<proteinExistence type="predicted"/>
<evidence type="ECO:0000256" key="1">
    <source>
        <dbReference type="SAM" id="Phobius"/>
    </source>
</evidence>
<reference evidence="2" key="1">
    <citation type="submission" date="2025-08" db="UniProtKB">
        <authorList>
            <consortium name="Ensembl"/>
        </authorList>
    </citation>
    <scope>IDENTIFICATION</scope>
</reference>
<keyword evidence="1" id="KW-0812">Transmembrane</keyword>
<evidence type="ECO:0000313" key="2">
    <source>
        <dbReference type="Ensembl" id="ENSNNAP00000028189.1"/>
    </source>
</evidence>
<feature type="transmembrane region" description="Helical" evidence="1">
    <location>
        <begin position="44"/>
        <end position="65"/>
    </location>
</feature>
<keyword evidence="1" id="KW-1133">Transmembrane helix</keyword>
<organism evidence="2 3">
    <name type="scientific">Naja naja</name>
    <name type="common">Indian cobra</name>
    <dbReference type="NCBI Taxonomy" id="35670"/>
    <lineage>
        <taxon>Eukaryota</taxon>
        <taxon>Metazoa</taxon>
        <taxon>Chordata</taxon>
        <taxon>Craniata</taxon>
        <taxon>Vertebrata</taxon>
        <taxon>Euteleostomi</taxon>
        <taxon>Lepidosauria</taxon>
        <taxon>Squamata</taxon>
        <taxon>Bifurcata</taxon>
        <taxon>Unidentata</taxon>
        <taxon>Episquamata</taxon>
        <taxon>Toxicofera</taxon>
        <taxon>Serpentes</taxon>
        <taxon>Colubroidea</taxon>
        <taxon>Elapidae</taxon>
        <taxon>Elapinae</taxon>
        <taxon>Naja</taxon>
    </lineage>
</organism>
<name>A0A8C6YFW1_NAJNA</name>
<sequence length="74" mass="8465">MIPLFLFLILHNIVKNLLQFQSSRTSVLFLSCFFKMQLSLPQRVIQNTVACIVLIFVGIDTSCLFSTMPATHFQ</sequence>